<name>A0A4R1HMI0_PSEEN</name>
<organism evidence="2 3">
    <name type="scientific">Pseudonocardia endophytica</name>
    <dbReference type="NCBI Taxonomy" id="401976"/>
    <lineage>
        <taxon>Bacteria</taxon>
        <taxon>Bacillati</taxon>
        <taxon>Actinomycetota</taxon>
        <taxon>Actinomycetes</taxon>
        <taxon>Pseudonocardiales</taxon>
        <taxon>Pseudonocardiaceae</taxon>
        <taxon>Pseudonocardia</taxon>
    </lineage>
</organism>
<dbReference type="GO" id="GO:0016137">
    <property type="term" value="P:glycoside metabolic process"/>
    <property type="evidence" value="ECO:0007669"/>
    <property type="project" value="UniProtKB-ARBA"/>
</dbReference>
<dbReference type="Pfam" id="PF02585">
    <property type="entry name" value="PIG-L"/>
    <property type="match status" value="1"/>
</dbReference>
<dbReference type="PANTHER" id="PTHR12993">
    <property type="entry name" value="N-ACETYLGLUCOSAMINYL-PHOSPHATIDYLINOSITOL DE-N-ACETYLASE-RELATED"/>
    <property type="match status" value="1"/>
</dbReference>
<dbReference type="InterPro" id="IPR003737">
    <property type="entry name" value="GlcNAc_PI_deacetylase-related"/>
</dbReference>
<dbReference type="CDD" id="cd02440">
    <property type="entry name" value="AdoMet_MTases"/>
    <property type="match status" value="1"/>
</dbReference>
<comment type="caution">
    <text evidence="2">The sequence shown here is derived from an EMBL/GenBank/DDBJ whole genome shotgun (WGS) entry which is preliminary data.</text>
</comment>
<dbReference type="GO" id="GO:0016811">
    <property type="term" value="F:hydrolase activity, acting on carbon-nitrogen (but not peptide) bonds, in linear amides"/>
    <property type="evidence" value="ECO:0007669"/>
    <property type="project" value="TreeGrafter"/>
</dbReference>
<reference evidence="2 3" key="1">
    <citation type="submission" date="2019-03" db="EMBL/GenBank/DDBJ databases">
        <title>Sequencing the genomes of 1000 actinobacteria strains.</title>
        <authorList>
            <person name="Klenk H.-P."/>
        </authorList>
    </citation>
    <scope>NUCLEOTIDE SEQUENCE [LARGE SCALE GENOMIC DNA]</scope>
    <source>
        <strain evidence="2 3">DSM 44969</strain>
    </source>
</reference>
<dbReference type="EMBL" id="SMFZ01000002">
    <property type="protein sequence ID" value="TCK21765.1"/>
    <property type="molecule type" value="Genomic_DNA"/>
</dbReference>
<dbReference type="AlphaFoldDB" id="A0A4R1HMI0"/>
<keyword evidence="1" id="KW-0862">Zinc</keyword>
<dbReference type="SUPFAM" id="SSF53335">
    <property type="entry name" value="S-adenosyl-L-methionine-dependent methyltransferases"/>
    <property type="match status" value="1"/>
</dbReference>
<dbReference type="InterPro" id="IPR029063">
    <property type="entry name" value="SAM-dependent_MTases_sf"/>
</dbReference>
<evidence type="ECO:0000256" key="1">
    <source>
        <dbReference type="ARBA" id="ARBA00022833"/>
    </source>
</evidence>
<dbReference type="PANTHER" id="PTHR12993:SF29">
    <property type="entry name" value="BLR3841 PROTEIN"/>
    <property type="match status" value="1"/>
</dbReference>
<dbReference type="InterPro" id="IPR024078">
    <property type="entry name" value="LmbE-like_dom_sf"/>
</dbReference>
<sequence length="425" mass="45851">MRPDWRTALDERVTRTIDPGDAERTVVVAAHPDDETLAAAGYLRAAAHAAGVRVEIVVATDGEAALPEHDDLDRAALGRRRRTELHSALDRLGLGDTPVHWLGLPDSALDADVLAPLLAPLLADADTCLAPWALDPHPDHAAAGRATSVAAPVSAHRWQYPVWMWTGRSPDDPDLPWSRAHRHDLGDEDRAAKARAIEAFSSQTAPLVAGGRAVLPPDVLAHFGTGRELFFRDPAGGSAPASRFAGLYRDGNDPWDVRDSWYEQRKRDVVLACLPQRHYRHAAEPGCGLGELTRELAARCDRVSASDYTDDAVRATASLAGGLPGVEVDVAALPGPTALPDGIDLAVLSEVVYYLGEDDVGATVDRLAATLVVGGDLVLAHWRGWPVEAPADAATVHARFTDDPRFDVLVELVDEEFLMHVLRRR</sequence>
<dbReference type="InterPro" id="IPR008715">
    <property type="entry name" value="SAM-MeTfrase_NodS-like"/>
</dbReference>
<accession>A0A4R1HMI0</accession>
<protein>
    <submittedName>
        <fullName evidence="2">LmbE family N-acetylglucosaminyl deacetylase</fullName>
    </submittedName>
</protein>
<dbReference type="Gene3D" id="3.40.50.150">
    <property type="entry name" value="Vaccinia Virus protein VP39"/>
    <property type="match status" value="1"/>
</dbReference>
<evidence type="ECO:0000313" key="3">
    <source>
        <dbReference type="Proteomes" id="UP000295560"/>
    </source>
</evidence>
<dbReference type="OrthoDB" id="116799at2"/>
<dbReference type="RefSeq" id="WP_132430472.1">
    <property type="nucleotide sequence ID" value="NZ_SMFZ01000002.1"/>
</dbReference>
<dbReference type="Gene3D" id="3.40.50.10320">
    <property type="entry name" value="LmbE-like"/>
    <property type="match status" value="1"/>
</dbReference>
<dbReference type="Proteomes" id="UP000295560">
    <property type="component" value="Unassembled WGS sequence"/>
</dbReference>
<dbReference type="SUPFAM" id="SSF102588">
    <property type="entry name" value="LmbE-like"/>
    <property type="match status" value="1"/>
</dbReference>
<keyword evidence="3" id="KW-1185">Reference proteome</keyword>
<dbReference type="GO" id="GO:0008757">
    <property type="term" value="F:S-adenosylmethionine-dependent methyltransferase activity"/>
    <property type="evidence" value="ECO:0007669"/>
    <property type="project" value="InterPro"/>
</dbReference>
<gene>
    <name evidence="2" type="ORF">EV378_5756</name>
</gene>
<proteinExistence type="predicted"/>
<evidence type="ECO:0000313" key="2">
    <source>
        <dbReference type="EMBL" id="TCK21765.1"/>
    </source>
</evidence>
<dbReference type="Pfam" id="PF05401">
    <property type="entry name" value="NodS"/>
    <property type="match status" value="1"/>
</dbReference>
<dbReference type="GO" id="GO:0009312">
    <property type="term" value="P:oligosaccharide biosynthetic process"/>
    <property type="evidence" value="ECO:0007669"/>
    <property type="project" value="InterPro"/>
</dbReference>